<evidence type="ECO:0000256" key="3">
    <source>
        <dbReference type="ARBA" id="ARBA00011484"/>
    </source>
</evidence>
<accession>A0A0W0ZH21</accession>
<dbReference type="CDD" id="cd06849">
    <property type="entry name" value="lipoyl_domain"/>
    <property type="match status" value="1"/>
</dbReference>
<evidence type="ECO:0000313" key="10">
    <source>
        <dbReference type="EMBL" id="KTD68338.1"/>
    </source>
</evidence>
<dbReference type="Gene3D" id="3.30.559.10">
    <property type="entry name" value="Chloramphenicol acetyltransferase-like domain"/>
    <property type="match status" value="1"/>
</dbReference>
<dbReference type="GO" id="GO:0016407">
    <property type="term" value="F:acetyltransferase activity"/>
    <property type="evidence" value="ECO:0007669"/>
    <property type="project" value="TreeGrafter"/>
</dbReference>
<dbReference type="InterPro" id="IPR003016">
    <property type="entry name" value="2-oxoA_DH_lipoyl-BS"/>
</dbReference>
<dbReference type="InterPro" id="IPR023213">
    <property type="entry name" value="CAT-like_dom_sf"/>
</dbReference>
<name>A0A0W0ZH21_9GAMM</name>
<comment type="caution">
    <text evidence="10">The sequence shown here is derived from an EMBL/GenBank/DDBJ whole genome shotgun (WGS) entry which is preliminary data.</text>
</comment>
<evidence type="ECO:0000313" key="11">
    <source>
        <dbReference type="Proteomes" id="UP000054926"/>
    </source>
</evidence>
<dbReference type="Proteomes" id="UP000054926">
    <property type="component" value="Unassembled WGS sequence"/>
</dbReference>
<evidence type="ECO:0000259" key="9">
    <source>
        <dbReference type="PROSITE" id="PS51826"/>
    </source>
</evidence>
<comment type="cofactor">
    <cofactor evidence="1 7">
        <name>(R)-lipoate</name>
        <dbReference type="ChEBI" id="CHEBI:83088"/>
    </cofactor>
</comment>
<gene>
    <name evidence="10" type="primary">odp</name>
    <name evidence="10" type="ORF">Lste_1496</name>
</gene>
<dbReference type="Pfam" id="PF02817">
    <property type="entry name" value="E3_binding"/>
    <property type="match status" value="1"/>
</dbReference>
<comment type="similarity">
    <text evidence="2 7">Belongs to the 2-oxoacid dehydrogenase family.</text>
</comment>
<dbReference type="SUPFAM" id="SSF52777">
    <property type="entry name" value="CoA-dependent acyltransferases"/>
    <property type="match status" value="1"/>
</dbReference>
<dbReference type="GO" id="GO:0031405">
    <property type="term" value="F:lipoic acid binding"/>
    <property type="evidence" value="ECO:0007669"/>
    <property type="project" value="TreeGrafter"/>
</dbReference>
<keyword evidence="4 7" id="KW-0808">Transferase</keyword>
<dbReference type="InterPro" id="IPR001078">
    <property type="entry name" value="2-oxoacid_DH_actylTfrase"/>
</dbReference>
<dbReference type="OrthoDB" id="9805770at2"/>
<keyword evidence="6 7" id="KW-0012">Acyltransferase</keyword>
<dbReference type="PROSITE" id="PS51826">
    <property type="entry name" value="PSBD"/>
    <property type="match status" value="1"/>
</dbReference>
<dbReference type="InterPro" id="IPR004167">
    <property type="entry name" value="PSBD"/>
</dbReference>
<evidence type="ECO:0000256" key="2">
    <source>
        <dbReference type="ARBA" id="ARBA00007317"/>
    </source>
</evidence>
<dbReference type="PANTHER" id="PTHR43178:SF12">
    <property type="entry name" value="DIHYDROLIPOAMIDE ACETYLTRANSFERASE COMPONENT OF PYRUVATE DEHYDROGENASE COMPLEX"/>
    <property type="match status" value="1"/>
</dbReference>
<dbReference type="GO" id="GO:0005737">
    <property type="term" value="C:cytoplasm"/>
    <property type="evidence" value="ECO:0007669"/>
    <property type="project" value="TreeGrafter"/>
</dbReference>
<protein>
    <recommendedName>
        <fullName evidence="7">Dihydrolipoamide acetyltransferase component of pyruvate dehydrogenase complex</fullName>
        <ecNumber evidence="7">2.3.1.-</ecNumber>
    </recommendedName>
</protein>
<dbReference type="AlphaFoldDB" id="A0A0W0ZH21"/>
<evidence type="ECO:0000256" key="5">
    <source>
        <dbReference type="ARBA" id="ARBA00022823"/>
    </source>
</evidence>
<organism evidence="10 11">
    <name type="scientific">Legionella steelei</name>
    <dbReference type="NCBI Taxonomy" id="947033"/>
    <lineage>
        <taxon>Bacteria</taxon>
        <taxon>Pseudomonadati</taxon>
        <taxon>Pseudomonadota</taxon>
        <taxon>Gammaproteobacteria</taxon>
        <taxon>Legionellales</taxon>
        <taxon>Legionellaceae</taxon>
        <taxon>Legionella</taxon>
    </lineage>
</organism>
<dbReference type="InterPro" id="IPR000089">
    <property type="entry name" value="Biotin_lipoyl"/>
</dbReference>
<keyword evidence="11" id="KW-1185">Reference proteome</keyword>
<evidence type="ECO:0000256" key="1">
    <source>
        <dbReference type="ARBA" id="ARBA00001938"/>
    </source>
</evidence>
<dbReference type="InterPro" id="IPR011053">
    <property type="entry name" value="Single_hybrid_motif"/>
</dbReference>
<dbReference type="STRING" id="947033.Lste_1496"/>
<dbReference type="InterPro" id="IPR036625">
    <property type="entry name" value="E3-bd_dom_sf"/>
</dbReference>
<dbReference type="SUPFAM" id="SSF47005">
    <property type="entry name" value="Peripheral subunit-binding domain of 2-oxo acid dehydrogenase complex"/>
    <property type="match status" value="1"/>
</dbReference>
<dbReference type="Pfam" id="PF00198">
    <property type="entry name" value="2-oxoacid_dh"/>
    <property type="match status" value="1"/>
</dbReference>
<dbReference type="PROSITE" id="PS50968">
    <property type="entry name" value="BIOTINYL_LIPOYL"/>
    <property type="match status" value="1"/>
</dbReference>
<comment type="subunit">
    <text evidence="3">Forms a 24-polypeptide structural core with octahedral symmetry.</text>
</comment>
<proteinExistence type="inferred from homology"/>
<dbReference type="Pfam" id="PF00364">
    <property type="entry name" value="Biotin_lipoyl"/>
    <property type="match status" value="1"/>
</dbReference>
<dbReference type="PANTHER" id="PTHR43178">
    <property type="entry name" value="DIHYDROLIPOAMIDE ACETYLTRANSFERASE COMPONENT OF PYRUVATE DEHYDROGENASE COMPLEX"/>
    <property type="match status" value="1"/>
</dbReference>
<keyword evidence="5 7" id="KW-0450">Lipoyl</keyword>
<dbReference type="Gene3D" id="4.10.320.10">
    <property type="entry name" value="E3-binding domain"/>
    <property type="match status" value="1"/>
</dbReference>
<feature type="domain" description="Lipoyl-binding" evidence="8">
    <location>
        <begin position="1"/>
        <end position="76"/>
    </location>
</feature>
<dbReference type="RefSeq" id="WP_058510444.1">
    <property type="nucleotide sequence ID" value="NZ_LNYY01000019.1"/>
</dbReference>
<evidence type="ECO:0000256" key="4">
    <source>
        <dbReference type="ARBA" id="ARBA00022679"/>
    </source>
</evidence>
<evidence type="ECO:0000256" key="6">
    <source>
        <dbReference type="ARBA" id="ARBA00023315"/>
    </source>
</evidence>
<evidence type="ECO:0000256" key="7">
    <source>
        <dbReference type="RuleBase" id="RU003423"/>
    </source>
</evidence>
<dbReference type="InterPro" id="IPR050743">
    <property type="entry name" value="2-oxoacid_DH_E2_comp"/>
</dbReference>
<dbReference type="EC" id="2.3.1.-" evidence="7"/>
<evidence type="ECO:0000259" key="8">
    <source>
        <dbReference type="PROSITE" id="PS50968"/>
    </source>
</evidence>
<dbReference type="Gene3D" id="2.40.50.100">
    <property type="match status" value="1"/>
</dbReference>
<dbReference type="SUPFAM" id="SSF51230">
    <property type="entry name" value="Single hybrid motif"/>
    <property type="match status" value="1"/>
</dbReference>
<feature type="domain" description="Peripheral subunit-binding (PSBD)" evidence="9">
    <location>
        <begin position="115"/>
        <end position="152"/>
    </location>
</feature>
<dbReference type="PATRIC" id="fig|947033.5.peg.1589"/>
<dbReference type="EMBL" id="LNYY01000019">
    <property type="protein sequence ID" value="KTD68338.1"/>
    <property type="molecule type" value="Genomic_DNA"/>
</dbReference>
<reference evidence="10 11" key="1">
    <citation type="submission" date="2015-11" db="EMBL/GenBank/DDBJ databases">
        <title>Genomic analysis of 38 Legionella species identifies large and diverse effector repertoires.</title>
        <authorList>
            <person name="Burstein D."/>
            <person name="Amaro F."/>
            <person name="Zusman T."/>
            <person name="Lifshitz Z."/>
            <person name="Cohen O."/>
            <person name="Gilbert J.A."/>
            <person name="Pupko T."/>
            <person name="Shuman H.A."/>
            <person name="Segal G."/>
        </authorList>
    </citation>
    <scope>NUCLEOTIDE SEQUENCE [LARGE SCALE GENOMIC DNA]</scope>
    <source>
        <strain evidence="10 11">IMVS3376</strain>
    </source>
</reference>
<dbReference type="PROSITE" id="PS00189">
    <property type="entry name" value="LIPOYL"/>
    <property type="match status" value="1"/>
</dbReference>
<sequence>MNIFNLPDLGEGLPDAEIHEWFVKEGDTVVADQPLASMETAKAVVDVPCPQSGTISKLYGKPGDVIKTGEPLVAFESTSAKPADKGTVVGNLEESNEIFEDNFTVGVQHSKNRIKATPAVKMLAKKLGIDLSTVKGTGEFGVITRDDVQTQADKNAEVPAGFEPLRGVRRAMLNSMIQSHTEVVPVSIFDEADISAWKPGTDITVRLIRAITYAAKKEPALNAWFDTKHSARQCFEQVHLGLAMDNEEGLFVPVIHNAGTLSDADLRKMINDFKKSVSNREITADKLKGATITLSNFGKFAGRFASPIIVPPMVAILAVGRLYQGAVVNNSGAIEAHNMLPLSLSFDHRAVTGGEATRFLGAVMESLQKE</sequence>